<gene>
    <name evidence="2" type="ORF">CC1G_11174</name>
</gene>
<dbReference type="EMBL" id="AACS02000004">
    <property type="protein sequence ID" value="EAU83090.1"/>
    <property type="molecule type" value="Genomic_DNA"/>
</dbReference>
<organism evidence="2 3">
    <name type="scientific">Coprinopsis cinerea (strain Okayama-7 / 130 / ATCC MYA-4618 / FGSC 9003)</name>
    <name type="common">Inky cap fungus</name>
    <name type="synonym">Hormographiella aspergillata</name>
    <dbReference type="NCBI Taxonomy" id="240176"/>
    <lineage>
        <taxon>Eukaryota</taxon>
        <taxon>Fungi</taxon>
        <taxon>Dikarya</taxon>
        <taxon>Basidiomycota</taxon>
        <taxon>Agaricomycotina</taxon>
        <taxon>Agaricomycetes</taxon>
        <taxon>Agaricomycetidae</taxon>
        <taxon>Agaricales</taxon>
        <taxon>Agaricineae</taxon>
        <taxon>Psathyrellaceae</taxon>
        <taxon>Coprinopsis</taxon>
    </lineage>
</organism>
<dbReference type="GeneID" id="6015325"/>
<protein>
    <recommendedName>
        <fullName evidence="4">Extracellular membrane protein CFEM domain-containing protein</fullName>
    </recommendedName>
</protein>
<dbReference type="InParanoid" id="A8P4D8"/>
<dbReference type="KEGG" id="cci:CC1G_11174"/>
<feature type="chain" id="PRO_5002727644" description="Extracellular membrane protein CFEM domain-containing protein" evidence="1">
    <location>
        <begin position="25"/>
        <end position="144"/>
    </location>
</feature>
<evidence type="ECO:0008006" key="4">
    <source>
        <dbReference type="Google" id="ProtNLM"/>
    </source>
</evidence>
<dbReference type="AlphaFoldDB" id="A8P4D8"/>
<dbReference type="VEuPathDB" id="FungiDB:CC1G_11174"/>
<accession>A8P4D8</accession>
<dbReference type="Proteomes" id="UP000001861">
    <property type="component" value="Unassembled WGS sequence"/>
</dbReference>
<comment type="caution">
    <text evidence="2">The sequence shown here is derived from an EMBL/GenBank/DDBJ whole genome shotgun (WGS) entry which is preliminary data.</text>
</comment>
<evidence type="ECO:0000313" key="2">
    <source>
        <dbReference type="EMBL" id="EAU83090.1"/>
    </source>
</evidence>
<keyword evidence="3" id="KW-1185">Reference proteome</keyword>
<reference evidence="2 3" key="1">
    <citation type="journal article" date="2010" name="Proc. Natl. Acad. Sci. U.S.A.">
        <title>Insights into evolution of multicellular fungi from the assembled chromosomes of the mushroom Coprinopsis cinerea (Coprinus cinereus).</title>
        <authorList>
            <person name="Stajich J.E."/>
            <person name="Wilke S.K."/>
            <person name="Ahren D."/>
            <person name="Au C.H."/>
            <person name="Birren B.W."/>
            <person name="Borodovsky M."/>
            <person name="Burns C."/>
            <person name="Canback B."/>
            <person name="Casselton L.A."/>
            <person name="Cheng C.K."/>
            <person name="Deng J."/>
            <person name="Dietrich F.S."/>
            <person name="Fargo D.C."/>
            <person name="Farman M.L."/>
            <person name="Gathman A.C."/>
            <person name="Goldberg J."/>
            <person name="Guigo R."/>
            <person name="Hoegger P.J."/>
            <person name="Hooker J.B."/>
            <person name="Huggins A."/>
            <person name="James T.Y."/>
            <person name="Kamada T."/>
            <person name="Kilaru S."/>
            <person name="Kodira C."/>
            <person name="Kues U."/>
            <person name="Kupfer D."/>
            <person name="Kwan H.S."/>
            <person name="Lomsadze A."/>
            <person name="Li W."/>
            <person name="Lilly W.W."/>
            <person name="Ma L.J."/>
            <person name="Mackey A.J."/>
            <person name="Manning G."/>
            <person name="Martin F."/>
            <person name="Muraguchi H."/>
            <person name="Natvig D.O."/>
            <person name="Palmerini H."/>
            <person name="Ramesh M.A."/>
            <person name="Rehmeyer C.J."/>
            <person name="Roe B.A."/>
            <person name="Shenoy N."/>
            <person name="Stanke M."/>
            <person name="Ter-Hovhannisyan V."/>
            <person name="Tunlid A."/>
            <person name="Velagapudi R."/>
            <person name="Vision T.J."/>
            <person name="Zeng Q."/>
            <person name="Zolan M.E."/>
            <person name="Pukkila P.J."/>
        </authorList>
    </citation>
    <scope>NUCLEOTIDE SEQUENCE [LARGE SCALE GENOMIC DNA]</scope>
    <source>
        <strain evidence="3">Okayama-7 / 130 / ATCC MYA-4618 / FGSC 9003</strain>
    </source>
</reference>
<name>A8P4D8_COPC7</name>
<dbReference type="RefSeq" id="XP_001838731.1">
    <property type="nucleotide sequence ID" value="XM_001838679.2"/>
</dbReference>
<evidence type="ECO:0000256" key="1">
    <source>
        <dbReference type="SAM" id="SignalP"/>
    </source>
</evidence>
<feature type="signal peptide" evidence="1">
    <location>
        <begin position="1"/>
        <end position="24"/>
    </location>
</feature>
<dbReference type="OrthoDB" id="3023942at2759"/>
<evidence type="ECO:0000313" key="3">
    <source>
        <dbReference type="Proteomes" id="UP000001861"/>
    </source>
</evidence>
<keyword evidence="1" id="KW-0732">Signal</keyword>
<proteinExistence type="predicted"/>
<sequence>MVNVIGFVALYATFLCSLILPVLAQQYTDQPATPDHVAVINAEDMPAKCNEECTLASEKLVNCNRNGTCYCDDITTVPIQDCFRCAVDEGYSRSKVNGVFDDIAENCRKYKTPVNNLSLSGAAKLSLGFASVSVVAGLMLLNVA</sequence>